<name>A0A5P1EH07_ASPOF</name>
<dbReference type="Gramene" id="ONK65124">
    <property type="protein sequence ID" value="ONK65124"/>
    <property type="gene ID" value="A4U43_C07F33920"/>
</dbReference>
<evidence type="ECO:0000313" key="3">
    <source>
        <dbReference type="Proteomes" id="UP000243459"/>
    </source>
</evidence>
<organism evidence="2 3">
    <name type="scientific">Asparagus officinalis</name>
    <name type="common">Garden asparagus</name>
    <dbReference type="NCBI Taxonomy" id="4686"/>
    <lineage>
        <taxon>Eukaryota</taxon>
        <taxon>Viridiplantae</taxon>
        <taxon>Streptophyta</taxon>
        <taxon>Embryophyta</taxon>
        <taxon>Tracheophyta</taxon>
        <taxon>Spermatophyta</taxon>
        <taxon>Magnoliopsida</taxon>
        <taxon>Liliopsida</taxon>
        <taxon>Asparagales</taxon>
        <taxon>Asparagaceae</taxon>
        <taxon>Asparagoideae</taxon>
        <taxon>Asparagus</taxon>
    </lineage>
</organism>
<evidence type="ECO:0000313" key="2">
    <source>
        <dbReference type="EMBL" id="ONK65124.1"/>
    </source>
</evidence>
<accession>A0A5P1EH07</accession>
<sequence length="103" mass="12134">MECICSLTLEPKQNYRFLFRAEEAQWQLELAKEQAARRDHKSQYWDGDEAEVEQTHDRTRVAMYRAWLWLAILIAGCHGFDKHKSVGGDSTAKLRSYNESQRQ</sequence>
<dbReference type="Proteomes" id="UP000243459">
    <property type="component" value="Chromosome 7"/>
</dbReference>
<dbReference type="EMBL" id="CM007387">
    <property type="protein sequence ID" value="ONK65124.1"/>
    <property type="molecule type" value="Genomic_DNA"/>
</dbReference>
<feature type="region of interest" description="Disordered" evidence="1">
    <location>
        <begin position="84"/>
        <end position="103"/>
    </location>
</feature>
<keyword evidence="3" id="KW-1185">Reference proteome</keyword>
<evidence type="ECO:0000256" key="1">
    <source>
        <dbReference type="SAM" id="MobiDB-lite"/>
    </source>
</evidence>
<gene>
    <name evidence="2" type="ORF">A4U43_C07F33920</name>
</gene>
<dbReference type="AlphaFoldDB" id="A0A5P1EH07"/>
<proteinExistence type="predicted"/>
<reference evidence="3" key="1">
    <citation type="journal article" date="2017" name="Nat. Commun.">
        <title>The asparagus genome sheds light on the origin and evolution of a young Y chromosome.</title>
        <authorList>
            <person name="Harkess A."/>
            <person name="Zhou J."/>
            <person name="Xu C."/>
            <person name="Bowers J.E."/>
            <person name="Van der Hulst R."/>
            <person name="Ayyampalayam S."/>
            <person name="Mercati F."/>
            <person name="Riccardi P."/>
            <person name="McKain M.R."/>
            <person name="Kakrana A."/>
            <person name="Tang H."/>
            <person name="Ray J."/>
            <person name="Groenendijk J."/>
            <person name="Arikit S."/>
            <person name="Mathioni S.M."/>
            <person name="Nakano M."/>
            <person name="Shan H."/>
            <person name="Telgmann-Rauber A."/>
            <person name="Kanno A."/>
            <person name="Yue Z."/>
            <person name="Chen H."/>
            <person name="Li W."/>
            <person name="Chen Y."/>
            <person name="Xu X."/>
            <person name="Zhang Y."/>
            <person name="Luo S."/>
            <person name="Chen H."/>
            <person name="Gao J."/>
            <person name="Mao Z."/>
            <person name="Pires J.C."/>
            <person name="Luo M."/>
            <person name="Kudrna D."/>
            <person name="Wing R.A."/>
            <person name="Meyers B.C."/>
            <person name="Yi K."/>
            <person name="Kong H."/>
            <person name="Lavrijsen P."/>
            <person name="Sunseri F."/>
            <person name="Falavigna A."/>
            <person name="Ye Y."/>
            <person name="Leebens-Mack J.H."/>
            <person name="Chen G."/>
        </authorList>
    </citation>
    <scope>NUCLEOTIDE SEQUENCE [LARGE SCALE GENOMIC DNA]</scope>
    <source>
        <strain evidence="3">cv. DH0086</strain>
    </source>
</reference>
<protein>
    <submittedName>
        <fullName evidence="2">Uncharacterized protein</fullName>
    </submittedName>
</protein>